<dbReference type="SUPFAM" id="SSF53335">
    <property type="entry name" value="S-adenosyl-L-methionine-dependent methyltransferases"/>
    <property type="match status" value="1"/>
</dbReference>
<dbReference type="PANTHER" id="PTHR42998">
    <property type="entry name" value="TYPE I RESTRICTION ENZYME HINDVIIP M PROTEIN-RELATED"/>
    <property type="match status" value="1"/>
</dbReference>
<dbReference type="Gene3D" id="3.90.220.20">
    <property type="entry name" value="DNA methylase specificity domains"/>
    <property type="match status" value="1"/>
</dbReference>
<feature type="domain" description="Type I restriction enzyme R protein N-terminal" evidence="5">
    <location>
        <begin position="31"/>
        <end position="127"/>
    </location>
</feature>
<dbReference type="EMBL" id="RBXN01000012">
    <property type="protein sequence ID" value="RKT49335.1"/>
    <property type="molecule type" value="Genomic_DNA"/>
</dbReference>
<keyword evidence="2" id="KW-0680">Restriction system</keyword>
<evidence type="ECO:0000256" key="1">
    <source>
        <dbReference type="ARBA" id="ARBA00006594"/>
    </source>
</evidence>
<dbReference type="PROSITE" id="PS00092">
    <property type="entry name" value="N6_MTASE"/>
    <property type="match status" value="1"/>
</dbReference>
<dbReference type="Pfam" id="PF13588">
    <property type="entry name" value="HSDR_N_2"/>
    <property type="match status" value="1"/>
</dbReference>
<dbReference type="InterPro" id="IPR002052">
    <property type="entry name" value="DNA_methylase_N6_adenine_CS"/>
</dbReference>
<evidence type="ECO:0000259" key="5">
    <source>
        <dbReference type="Pfam" id="PF13588"/>
    </source>
</evidence>
<dbReference type="OrthoDB" id="9814572at2"/>
<dbReference type="GO" id="GO:0009307">
    <property type="term" value="P:DNA restriction-modification system"/>
    <property type="evidence" value="ECO:0007669"/>
    <property type="project" value="UniProtKB-KW"/>
</dbReference>
<dbReference type="RefSeq" id="WP_022601114.1">
    <property type="nucleotide sequence ID" value="NZ_KI440794.1"/>
</dbReference>
<dbReference type="AlphaFoldDB" id="A0A495VLZ6"/>
<dbReference type="Pfam" id="PF02384">
    <property type="entry name" value="N6_Mtase"/>
    <property type="match status" value="1"/>
</dbReference>
<organism evidence="6 7">
    <name type="scientific">Coprobacter fastidiosus NSB1 = JCM 33896</name>
    <dbReference type="NCBI Taxonomy" id="1349822"/>
    <lineage>
        <taxon>Bacteria</taxon>
        <taxon>Pseudomonadati</taxon>
        <taxon>Bacteroidota</taxon>
        <taxon>Bacteroidia</taxon>
        <taxon>Bacteroidales</taxon>
        <taxon>Barnesiellaceae</taxon>
        <taxon>Coprobacter</taxon>
    </lineage>
</organism>
<name>A0A495VLZ6_9BACT</name>
<dbReference type="Proteomes" id="UP000269493">
    <property type="component" value="Unassembled WGS sequence"/>
</dbReference>
<dbReference type="InterPro" id="IPR029464">
    <property type="entry name" value="HSDR_N"/>
</dbReference>
<evidence type="ECO:0000256" key="3">
    <source>
        <dbReference type="ARBA" id="ARBA00023125"/>
    </source>
</evidence>
<comment type="similarity">
    <text evidence="1">Belongs to the N(4)/N(6)-methyltransferase family.</text>
</comment>
<dbReference type="GO" id="GO:0003677">
    <property type="term" value="F:DNA binding"/>
    <property type="evidence" value="ECO:0007669"/>
    <property type="project" value="UniProtKB-KW"/>
</dbReference>
<dbReference type="GO" id="GO:0008170">
    <property type="term" value="F:N-methyltransferase activity"/>
    <property type="evidence" value="ECO:0007669"/>
    <property type="project" value="InterPro"/>
</dbReference>
<dbReference type="Gene3D" id="3.40.50.150">
    <property type="entry name" value="Vaccinia Virus protein VP39"/>
    <property type="match status" value="1"/>
</dbReference>
<keyword evidence="3" id="KW-0238">DNA-binding</keyword>
<dbReference type="InterPro" id="IPR052916">
    <property type="entry name" value="Type-I_RE_MTase_Subunit"/>
</dbReference>
<proteinExistence type="inferred from homology"/>
<reference evidence="6 7" key="1">
    <citation type="submission" date="2018-10" db="EMBL/GenBank/DDBJ databases">
        <title>Genomic Encyclopedia of Archaeal and Bacterial Type Strains, Phase II (KMG-II): from individual species to whole genera.</title>
        <authorList>
            <person name="Goeker M."/>
        </authorList>
    </citation>
    <scope>NUCLEOTIDE SEQUENCE [LARGE SCALE GENOMIC DNA]</scope>
    <source>
        <strain evidence="6 7">NSB1</strain>
    </source>
</reference>
<evidence type="ECO:0000256" key="2">
    <source>
        <dbReference type="ARBA" id="ARBA00022747"/>
    </source>
</evidence>
<dbReference type="InterPro" id="IPR029063">
    <property type="entry name" value="SAM-dependent_MTases_sf"/>
</dbReference>
<protein>
    <submittedName>
        <fullName evidence="6">Type I restriction enzyme M protein</fullName>
    </submittedName>
</protein>
<dbReference type="PRINTS" id="PR00507">
    <property type="entry name" value="N12N6MTFRASE"/>
</dbReference>
<dbReference type="InterPro" id="IPR044946">
    <property type="entry name" value="Restrct_endonuc_typeI_TRD_sf"/>
</dbReference>
<keyword evidence="7" id="KW-1185">Reference proteome</keyword>
<comment type="caution">
    <text evidence="6">The sequence shown here is derived from an EMBL/GenBank/DDBJ whole genome shotgun (WGS) entry which is preliminary data.</text>
</comment>
<sequence length="835" mass="96325">MEKDILKNGYIHDYISGLQVKASPEEVEAVQVYSKILVEDYHYPKDNIQTHPQFRVKASPSDTSYKYPVDIVVFKTPKKKRGEEYIIVECKKKTREDGISQLKDYLKFSEAELGVWYNGESTHYIRKYITEGHILFDESIINIPQYLQRLEDIGLFKRADLKSTHNLKAKFISIRNYLAGNAVGTTRDEELARQIINIILCKLYDEKFTKPDDIVSFRAGINESAKEVAQRIKDRFNEAKIIYKDILDTKESIDLDDRSLKYVVGELQNYSLMTAQRDVVGDAFEVFIHRALKGGQGQYFTPKNVVRTAIRILDIDTEDKIIDPACGSGGFLIEGLKYLHDKIEKKGKEFNWPQDEINNEKIAKANINFRGIEKDTFLSKVVKAYMVIMGDGKSGIFCEDSLEFPQNWQTKTQSNIQLGTFDILLANPPFGAKIPVKGEKKLSQYPLGYKWKYNSKIKLWEKSKIKEKEAPQVLFIDRCLDFVREGGRLAIILPDGMLSNPTDGYIVQHMLERAELLGLIDLPMSTFLPYTPTKTHLIFLRRTDKPRKDYTFFMSYTKTCGHDKRGREINEDEISIIPEYIKKIDKNEKHSHLGWNMKLSEVKNNILLPKYYNPDIENDLDEYRESGKYIIKSIEELQKEKIIKVSRGNEVGSENYGTGEIPFVRTSEVSNWEITTDCTHCLSKDIYELYRKKQNIEIDDILVVNDGTYLMGRTAMITEADIKIVIQSHFRRIKVLKKDIISPYLLLALLGLEVVQKQIESKSFRQGTISTLGNRLMEVKIPIPIDEQLKKELSDKVKKIILNKQEAKLIAQSYKLLNKTENLMGIKNKAKIGNL</sequence>
<dbReference type="SUPFAM" id="SSF116734">
    <property type="entry name" value="DNA methylase specificity domain"/>
    <property type="match status" value="1"/>
</dbReference>
<accession>A0A495VLZ6</accession>
<evidence type="ECO:0000313" key="6">
    <source>
        <dbReference type="EMBL" id="RKT49335.1"/>
    </source>
</evidence>
<feature type="domain" description="DNA methylase adenine-specific" evidence="4">
    <location>
        <begin position="276"/>
        <end position="605"/>
    </location>
</feature>
<dbReference type="GO" id="GO:0032259">
    <property type="term" value="P:methylation"/>
    <property type="evidence" value="ECO:0007669"/>
    <property type="project" value="InterPro"/>
</dbReference>
<dbReference type="InterPro" id="IPR003356">
    <property type="entry name" value="DNA_methylase_A-5"/>
</dbReference>
<gene>
    <name evidence="6" type="ORF">BC742_2693</name>
</gene>
<dbReference type="PANTHER" id="PTHR42998:SF1">
    <property type="entry name" value="TYPE I RESTRICTION ENZYME HINDI METHYLASE SUBUNIT"/>
    <property type="match status" value="1"/>
</dbReference>
<evidence type="ECO:0000313" key="7">
    <source>
        <dbReference type="Proteomes" id="UP000269493"/>
    </source>
</evidence>
<evidence type="ECO:0000259" key="4">
    <source>
        <dbReference type="Pfam" id="PF02384"/>
    </source>
</evidence>